<gene>
    <name evidence="1" type="ORF">COX15_01680</name>
</gene>
<reference evidence="1 2" key="1">
    <citation type="submission" date="2017-09" db="EMBL/GenBank/DDBJ databases">
        <title>Depth-based differentiation of microbial function through sediment-hosted aquifers and enrichment of novel symbionts in the deep terrestrial subsurface.</title>
        <authorList>
            <person name="Probst A.J."/>
            <person name="Ladd B."/>
            <person name="Jarett J.K."/>
            <person name="Geller-Mcgrath D.E."/>
            <person name="Sieber C.M."/>
            <person name="Emerson J.B."/>
            <person name="Anantharaman K."/>
            <person name="Thomas B.C."/>
            <person name="Malmstrom R."/>
            <person name="Stieglmeier M."/>
            <person name="Klingl A."/>
            <person name="Woyke T."/>
            <person name="Ryan C.M."/>
            <person name="Banfield J.F."/>
        </authorList>
    </citation>
    <scope>NUCLEOTIDE SEQUENCE [LARGE SCALE GENOMIC DNA]</scope>
    <source>
        <strain evidence="1">CG23_combo_of_CG06-09_8_20_14_all_42_19</strain>
    </source>
</reference>
<name>A0A2H0AKV6_9BACT</name>
<accession>A0A2H0AKV6</accession>
<sequence>MIFSRSPKKGNPAAQSGFQLTPLSSALWAPKRVYLNKDHIVFTAPVRDDSQVSQTLKGK</sequence>
<protein>
    <submittedName>
        <fullName evidence="1">Uncharacterized protein</fullName>
    </submittedName>
</protein>
<dbReference type="EMBL" id="PCSK01000035">
    <property type="protein sequence ID" value="PIP46045.1"/>
    <property type="molecule type" value="Genomic_DNA"/>
</dbReference>
<organism evidence="1 2">
    <name type="scientific">Candidatus Colwellbacteria bacterium CG23_combo_of_CG06-09_8_20_14_all_42_19</name>
    <dbReference type="NCBI Taxonomy" id="1974541"/>
    <lineage>
        <taxon>Bacteria</taxon>
        <taxon>Candidatus Colwelliibacteriota</taxon>
    </lineage>
</organism>
<proteinExistence type="predicted"/>
<evidence type="ECO:0000313" key="1">
    <source>
        <dbReference type="EMBL" id="PIP46045.1"/>
    </source>
</evidence>
<dbReference type="Proteomes" id="UP000230007">
    <property type="component" value="Unassembled WGS sequence"/>
</dbReference>
<comment type="caution">
    <text evidence="1">The sequence shown here is derived from an EMBL/GenBank/DDBJ whole genome shotgun (WGS) entry which is preliminary data.</text>
</comment>
<dbReference type="AlphaFoldDB" id="A0A2H0AKV6"/>
<evidence type="ECO:0000313" key="2">
    <source>
        <dbReference type="Proteomes" id="UP000230007"/>
    </source>
</evidence>